<evidence type="ECO:0000313" key="3">
    <source>
        <dbReference type="Proteomes" id="UP000219193"/>
    </source>
</evidence>
<protein>
    <submittedName>
        <fullName evidence="2">Glutaminyl-peptide cyclotransferase</fullName>
    </submittedName>
</protein>
<dbReference type="GO" id="GO:0016603">
    <property type="term" value="F:glutaminyl-peptide cyclotransferase activity"/>
    <property type="evidence" value="ECO:0007669"/>
    <property type="project" value="InterPro"/>
</dbReference>
<proteinExistence type="predicted"/>
<dbReference type="PROSITE" id="PS51257">
    <property type="entry name" value="PROKAR_LIPOPROTEIN"/>
    <property type="match status" value="1"/>
</dbReference>
<name>A0A285X811_9FLAO</name>
<gene>
    <name evidence="2" type="ORF">SAMN06296241_2112</name>
</gene>
<dbReference type="InterPro" id="IPR007788">
    <property type="entry name" value="QCT"/>
</dbReference>
<dbReference type="RefSeq" id="WP_097056321.1">
    <property type="nucleotide sequence ID" value="NZ_OCMF01000002.1"/>
</dbReference>
<dbReference type="AlphaFoldDB" id="A0A285X811"/>
<keyword evidence="3" id="KW-1185">Reference proteome</keyword>
<reference evidence="3" key="1">
    <citation type="submission" date="2017-09" db="EMBL/GenBank/DDBJ databases">
        <authorList>
            <person name="Varghese N."/>
            <person name="Submissions S."/>
        </authorList>
    </citation>
    <scope>NUCLEOTIDE SEQUENCE [LARGE SCALE GENOMIC DNA]</scope>
    <source>
        <strain evidence="3">CGMCC 1.12641</strain>
    </source>
</reference>
<dbReference type="EMBL" id="OCMF01000002">
    <property type="protein sequence ID" value="SOC80559.1"/>
    <property type="molecule type" value="Genomic_DNA"/>
</dbReference>
<keyword evidence="1" id="KW-0732">Signal</keyword>
<dbReference type="Proteomes" id="UP000219193">
    <property type="component" value="Unassembled WGS sequence"/>
</dbReference>
<dbReference type="SUPFAM" id="SSF50969">
    <property type="entry name" value="YVTN repeat-like/Quinoprotein amine dehydrogenase"/>
    <property type="match status" value="1"/>
</dbReference>
<dbReference type="InterPro" id="IPR011044">
    <property type="entry name" value="Quino_amine_DH_bsu"/>
</dbReference>
<feature type="chain" id="PRO_5012267487" evidence="1">
    <location>
        <begin position="21"/>
        <end position="351"/>
    </location>
</feature>
<dbReference type="Pfam" id="PF05096">
    <property type="entry name" value="Glu_cyclase_2"/>
    <property type="match status" value="1"/>
</dbReference>
<feature type="signal peptide" evidence="1">
    <location>
        <begin position="1"/>
        <end position="20"/>
    </location>
</feature>
<dbReference type="InterPro" id="IPR015943">
    <property type="entry name" value="WD40/YVTN_repeat-like_dom_sf"/>
</dbReference>
<dbReference type="OrthoDB" id="9783700at2"/>
<organism evidence="2 3">
    <name type="scientific">Salinimicrobium sediminis</name>
    <dbReference type="NCBI Taxonomy" id="1343891"/>
    <lineage>
        <taxon>Bacteria</taxon>
        <taxon>Pseudomonadati</taxon>
        <taxon>Bacteroidota</taxon>
        <taxon>Flavobacteriia</taxon>
        <taxon>Flavobacteriales</taxon>
        <taxon>Flavobacteriaceae</taxon>
        <taxon>Salinimicrobium</taxon>
    </lineage>
</organism>
<evidence type="ECO:0000313" key="2">
    <source>
        <dbReference type="EMBL" id="SOC80559.1"/>
    </source>
</evidence>
<accession>A0A285X811</accession>
<dbReference type="PANTHER" id="PTHR31270:SF1">
    <property type="entry name" value="GLUTAMINYL-PEPTIDE CYCLOTRANSFERASE"/>
    <property type="match status" value="1"/>
</dbReference>
<dbReference type="Gene3D" id="2.130.10.10">
    <property type="entry name" value="YVTN repeat-like/Quinoprotein amine dehydrogenase"/>
    <property type="match status" value="1"/>
</dbReference>
<sequence length="351" mass="39761">MKIYNLLFFISLSLFLFSCGSDSEEADSGYSLEIAENKKEFQLGETIQAQVKGEKDSVVYYLGEQRLQKITGNGSLNYTFTNEKLGKWDFTAKIFRGGNKVEKKEEISLFNDTAPVAYTYEIINSYPHAKDAYTQGLEFYNGVLYESTGQYGNSSLRKVELQTGEVLQKIDIPSNYFAEGITILNDKIYQLTWKEGVGFIYDVDTFEKTGEFGYNQSKEGWGLTNDGNLVYKSDGTEKIWFLNAETLAEEGFLQTVTHRTISTKLNELEWVEGKIYANTYQKDGVAIINPQNGAIEGVIDFSGLREKLGNQEDLDPVNDVLNGIAYNKDTKQLYVTGKDWDTLFEVKIVKK</sequence>
<evidence type="ECO:0000256" key="1">
    <source>
        <dbReference type="SAM" id="SignalP"/>
    </source>
</evidence>
<keyword evidence="2" id="KW-0808">Transferase</keyword>
<dbReference type="PANTHER" id="PTHR31270">
    <property type="entry name" value="GLUTAMINYL-PEPTIDE CYCLOTRANSFERASE"/>
    <property type="match status" value="1"/>
</dbReference>